<evidence type="ECO:0000313" key="1">
    <source>
        <dbReference type="EMBL" id="KAK9959370.1"/>
    </source>
</evidence>
<comment type="caution">
    <text evidence="1">The sequence shown here is derived from an EMBL/GenBank/DDBJ whole genome shotgun (WGS) entry which is preliminary data.</text>
</comment>
<protein>
    <submittedName>
        <fullName evidence="1">Uncharacterized protein</fullName>
    </submittedName>
</protein>
<organism evidence="1 2">
    <name type="scientific">Culter alburnus</name>
    <name type="common">Topmouth culter</name>
    <dbReference type="NCBI Taxonomy" id="194366"/>
    <lineage>
        <taxon>Eukaryota</taxon>
        <taxon>Metazoa</taxon>
        <taxon>Chordata</taxon>
        <taxon>Craniata</taxon>
        <taxon>Vertebrata</taxon>
        <taxon>Euteleostomi</taxon>
        <taxon>Actinopterygii</taxon>
        <taxon>Neopterygii</taxon>
        <taxon>Teleostei</taxon>
        <taxon>Ostariophysi</taxon>
        <taxon>Cypriniformes</taxon>
        <taxon>Xenocyprididae</taxon>
        <taxon>Xenocypridinae</taxon>
        <taxon>Culter</taxon>
    </lineage>
</organism>
<reference evidence="1 2" key="1">
    <citation type="submission" date="2024-05" db="EMBL/GenBank/DDBJ databases">
        <title>A high-quality chromosomal-level genome assembly of Topmouth culter (Culter alburnus).</title>
        <authorList>
            <person name="Zhao H."/>
        </authorList>
    </citation>
    <scope>NUCLEOTIDE SEQUENCE [LARGE SCALE GENOMIC DNA]</scope>
    <source>
        <strain evidence="1">CATC2023</strain>
        <tissue evidence="1">Muscle</tissue>
    </source>
</reference>
<dbReference type="Proteomes" id="UP001479290">
    <property type="component" value="Unassembled WGS sequence"/>
</dbReference>
<dbReference type="EMBL" id="JAWDJR010000017">
    <property type="protein sequence ID" value="KAK9959370.1"/>
    <property type="molecule type" value="Genomic_DNA"/>
</dbReference>
<sequence length="113" mass="11773">MAAGSGSGMDYSTGSRSGSEFMVGFGLESLAGSHSDSGSVVAGVTSGVGALSGGIGPGMRGMVMKVVEYKGNQPASHIAYSMYWRIDQLKFTIWTAGGGHRAHSNNMYLFQRN</sequence>
<evidence type="ECO:0000313" key="2">
    <source>
        <dbReference type="Proteomes" id="UP001479290"/>
    </source>
</evidence>
<gene>
    <name evidence="1" type="ORF">ABG768_009498</name>
</gene>
<proteinExistence type="predicted"/>
<accession>A0AAW1ZDD9</accession>
<dbReference type="AlphaFoldDB" id="A0AAW1ZDD9"/>
<name>A0AAW1ZDD9_CULAL</name>
<keyword evidence="2" id="KW-1185">Reference proteome</keyword>